<accession>A0A6G1EXI9</accession>
<dbReference type="AlphaFoldDB" id="A0A6G1EXI9"/>
<proteinExistence type="predicted"/>
<keyword evidence="2" id="KW-1185">Reference proteome</keyword>
<evidence type="ECO:0000313" key="1">
    <source>
        <dbReference type="EMBL" id="KAF0929282.1"/>
    </source>
</evidence>
<evidence type="ECO:0000313" key="2">
    <source>
        <dbReference type="Proteomes" id="UP000479710"/>
    </source>
</evidence>
<organism evidence="1 2">
    <name type="scientific">Oryza meyeriana var. granulata</name>
    <dbReference type="NCBI Taxonomy" id="110450"/>
    <lineage>
        <taxon>Eukaryota</taxon>
        <taxon>Viridiplantae</taxon>
        <taxon>Streptophyta</taxon>
        <taxon>Embryophyta</taxon>
        <taxon>Tracheophyta</taxon>
        <taxon>Spermatophyta</taxon>
        <taxon>Magnoliopsida</taxon>
        <taxon>Liliopsida</taxon>
        <taxon>Poales</taxon>
        <taxon>Poaceae</taxon>
        <taxon>BOP clade</taxon>
        <taxon>Oryzoideae</taxon>
        <taxon>Oryzeae</taxon>
        <taxon>Oryzinae</taxon>
        <taxon>Oryza</taxon>
        <taxon>Oryza meyeriana</taxon>
    </lineage>
</organism>
<gene>
    <name evidence="1" type="ORF">E2562_019604</name>
</gene>
<dbReference type="Proteomes" id="UP000479710">
    <property type="component" value="Unassembled WGS sequence"/>
</dbReference>
<protein>
    <submittedName>
        <fullName evidence="1">Uncharacterized protein</fullName>
    </submittedName>
</protein>
<comment type="caution">
    <text evidence="1">The sequence shown here is derived from an EMBL/GenBank/DDBJ whole genome shotgun (WGS) entry which is preliminary data.</text>
</comment>
<sequence>MVKLPPFLFTPPVTDVVIWRLRRATVAVLCAAPSPRSPSAPSLLLLSQHRCACSAPQSRTPLCPVIAVAVAVAGEHISTASIFSDRALHCSPPSIVAVLLPSSPDLPCLAAGWQRTMAGTGLPPVIDM</sequence>
<reference evidence="1 2" key="1">
    <citation type="submission" date="2019-11" db="EMBL/GenBank/DDBJ databases">
        <title>Whole genome sequence of Oryza granulata.</title>
        <authorList>
            <person name="Li W."/>
        </authorList>
    </citation>
    <scope>NUCLEOTIDE SEQUENCE [LARGE SCALE GENOMIC DNA]</scope>
    <source>
        <strain evidence="2">cv. Menghai</strain>
        <tissue evidence="1">Leaf</tissue>
    </source>
</reference>
<dbReference type="EMBL" id="SPHZ02000002">
    <property type="protein sequence ID" value="KAF0929282.1"/>
    <property type="molecule type" value="Genomic_DNA"/>
</dbReference>
<name>A0A6G1EXI9_9ORYZ</name>